<keyword evidence="1" id="KW-0732">Signal</keyword>
<dbReference type="OrthoDB" id="10395904at2759"/>
<feature type="signal peptide" evidence="1">
    <location>
        <begin position="1"/>
        <end position="26"/>
    </location>
</feature>
<evidence type="ECO:0000313" key="3">
    <source>
        <dbReference type="Proteomes" id="UP000095751"/>
    </source>
</evidence>
<protein>
    <submittedName>
        <fullName evidence="2">Uncharacterized protein</fullName>
    </submittedName>
</protein>
<dbReference type="AlphaFoldDB" id="A0A1E7FRN6"/>
<dbReference type="InParanoid" id="A0A1E7FRN6"/>
<evidence type="ECO:0000256" key="1">
    <source>
        <dbReference type="SAM" id="SignalP"/>
    </source>
</evidence>
<dbReference type="KEGG" id="fcy:FRACYDRAFT_267773"/>
<sequence length="259" mass="28571">MMSAFYFFLPPILVFLSTTTLQHAFACQVTLNDQDVTNEFYIIDGISKEPYVDCMGHSKCRDALIVDCPIIKCFDNEACNSAKIINFTDSVLCEGLHACHRTEISAAASDIVQSTTVSCIGSGSCDVAQIVGVDEVNFSGVKAGRKVHVQGSKLVKCHDGHDRSFACEGFATLETECLYCGKDGCADHINMCRFEIIGEEDSDNDNDTKDHHYTKCQPEQVVGNCSADIEKELHLELSGKEELDVKREGGTRRMRGFRT</sequence>
<keyword evidence="3" id="KW-1185">Reference proteome</keyword>
<organism evidence="2 3">
    <name type="scientific">Fragilariopsis cylindrus CCMP1102</name>
    <dbReference type="NCBI Taxonomy" id="635003"/>
    <lineage>
        <taxon>Eukaryota</taxon>
        <taxon>Sar</taxon>
        <taxon>Stramenopiles</taxon>
        <taxon>Ochrophyta</taxon>
        <taxon>Bacillariophyta</taxon>
        <taxon>Bacillariophyceae</taxon>
        <taxon>Bacillariophycidae</taxon>
        <taxon>Bacillariales</taxon>
        <taxon>Bacillariaceae</taxon>
        <taxon>Fragilariopsis</taxon>
    </lineage>
</organism>
<feature type="chain" id="PRO_5009193517" evidence="1">
    <location>
        <begin position="27"/>
        <end position="259"/>
    </location>
</feature>
<reference evidence="2 3" key="1">
    <citation type="submission" date="2016-09" db="EMBL/GenBank/DDBJ databases">
        <title>Extensive genetic diversity and differential bi-allelic expression allows diatom success in the polar Southern Ocean.</title>
        <authorList>
            <consortium name="DOE Joint Genome Institute"/>
            <person name="Mock T."/>
            <person name="Otillar R.P."/>
            <person name="Strauss J."/>
            <person name="Dupont C."/>
            <person name="Frickenhaus S."/>
            <person name="Maumus F."/>
            <person name="Mcmullan M."/>
            <person name="Sanges R."/>
            <person name="Schmutz J."/>
            <person name="Toseland A."/>
            <person name="Valas R."/>
            <person name="Veluchamy A."/>
            <person name="Ward B.J."/>
            <person name="Allen A."/>
            <person name="Barry K."/>
            <person name="Falciatore A."/>
            <person name="Ferrante M."/>
            <person name="Fortunato A.E."/>
            <person name="Gloeckner G."/>
            <person name="Gruber A."/>
            <person name="Hipkin R."/>
            <person name="Janech M."/>
            <person name="Kroth P."/>
            <person name="Leese F."/>
            <person name="Lindquist E."/>
            <person name="Lyon B.R."/>
            <person name="Martin J."/>
            <person name="Mayer C."/>
            <person name="Parker M."/>
            <person name="Quesneville H."/>
            <person name="Raymond J."/>
            <person name="Uhlig C."/>
            <person name="Valentin K.U."/>
            <person name="Worden A.Z."/>
            <person name="Armbrust E.V."/>
            <person name="Bowler C."/>
            <person name="Green B."/>
            <person name="Moulton V."/>
            <person name="Van Oosterhout C."/>
            <person name="Grigoriev I."/>
        </authorList>
    </citation>
    <scope>NUCLEOTIDE SEQUENCE [LARGE SCALE GENOMIC DNA]</scope>
    <source>
        <strain evidence="2 3">CCMP1102</strain>
    </source>
</reference>
<accession>A0A1E7FRN6</accession>
<dbReference type="EMBL" id="KV784354">
    <property type="protein sequence ID" value="OEU20806.1"/>
    <property type="molecule type" value="Genomic_DNA"/>
</dbReference>
<gene>
    <name evidence="2" type="ORF">FRACYDRAFT_267773</name>
</gene>
<dbReference type="Proteomes" id="UP000095751">
    <property type="component" value="Unassembled WGS sequence"/>
</dbReference>
<proteinExistence type="predicted"/>
<name>A0A1E7FRN6_9STRA</name>
<evidence type="ECO:0000313" key="2">
    <source>
        <dbReference type="EMBL" id="OEU20806.1"/>
    </source>
</evidence>